<organism evidence="4 5">
    <name type="scientific">Acrocarpospora macrocephala</name>
    <dbReference type="NCBI Taxonomy" id="150177"/>
    <lineage>
        <taxon>Bacteria</taxon>
        <taxon>Bacillati</taxon>
        <taxon>Actinomycetota</taxon>
        <taxon>Actinomycetes</taxon>
        <taxon>Streptosporangiales</taxon>
        <taxon>Streptosporangiaceae</taxon>
        <taxon>Acrocarpospora</taxon>
    </lineage>
</organism>
<proteinExistence type="predicted"/>
<feature type="DNA-binding region" description="H-T-H motif" evidence="2">
    <location>
        <begin position="42"/>
        <end position="61"/>
    </location>
</feature>
<keyword evidence="1 2" id="KW-0238">DNA-binding</keyword>
<dbReference type="GO" id="GO:0000976">
    <property type="term" value="F:transcription cis-regulatory region binding"/>
    <property type="evidence" value="ECO:0007669"/>
    <property type="project" value="TreeGrafter"/>
</dbReference>
<gene>
    <name evidence="4" type="ORF">Amac_093710</name>
</gene>
<dbReference type="SUPFAM" id="SSF46689">
    <property type="entry name" value="Homeodomain-like"/>
    <property type="match status" value="1"/>
</dbReference>
<dbReference type="PROSITE" id="PS01081">
    <property type="entry name" value="HTH_TETR_1"/>
    <property type="match status" value="1"/>
</dbReference>
<name>A0A5M3XAB1_9ACTN</name>
<protein>
    <recommendedName>
        <fullName evidence="3">HTH tetR-type domain-containing protein</fullName>
    </recommendedName>
</protein>
<dbReference type="Proteomes" id="UP000331127">
    <property type="component" value="Unassembled WGS sequence"/>
</dbReference>
<evidence type="ECO:0000313" key="5">
    <source>
        <dbReference type="Proteomes" id="UP000331127"/>
    </source>
</evidence>
<dbReference type="InterPro" id="IPR009057">
    <property type="entry name" value="Homeodomain-like_sf"/>
</dbReference>
<dbReference type="PANTHER" id="PTHR30055">
    <property type="entry name" value="HTH-TYPE TRANSCRIPTIONAL REGULATOR RUTR"/>
    <property type="match status" value="1"/>
</dbReference>
<dbReference type="PRINTS" id="PR00455">
    <property type="entry name" value="HTHTETR"/>
</dbReference>
<dbReference type="Pfam" id="PF00440">
    <property type="entry name" value="TetR_N"/>
    <property type="match status" value="1"/>
</dbReference>
<dbReference type="GO" id="GO:0003700">
    <property type="term" value="F:DNA-binding transcription factor activity"/>
    <property type="evidence" value="ECO:0007669"/>
    <property type="project" value="TreeGrafter"/>
</dbReference>
<evidence type="ECO:0000313" key="4">
    <source>
        <dbReference type="EMBL" id="GES15773.1"/>
    </source>
</evidence>
<dbReference type="InterPro" id="IPR001647">
    <property type="entry name" value="HTH_TetR"/>
</dbReference>
<keyword evidence="5" id="KW-1185">Reference proteome</keyword>
<evidence type="ECO:0000256" key="1">
    <source>
        <dbReference type="ARBA" id="ARBA00023125"/>
    </source>
</evidence>
<dbReference type="Gene3D" id="1.10.357.10">
    <property type="entry name" value="Tetracycline Repressor, domain 2"/>
    <property type="match status" value="1"/>
</dbReference>
<sequence>METPEPPNPRISRRQASAEESRRKLLEAALSHFSRRSYDEVTAAEITDTAGVAAGLLFHHFQNKRGIYLEALAEATRRLEAAHDTDHEAEPGVQVRQMLHHHFTYLIENRELALNVILARNAVGHEASDAFELTRWDTITWACRLLDLDPDHPALRLMWRTFGGASDQLTVTLLQTGRPYAIDSLVEALVEILAGALRGAAVLDPELEVGKAVDELRRHKPSAR</sequence>
<dbReference type="PANTHER" id="PTHR30055:SF226">
    <property type="entry name" value="HTH-TYPE TRANSCRIPTIONAL REGULATOR PKSA"/>
    <property type="match status" value="1"/>
</dbReference>
<reference evidence="4 5" key="1">
    <citation type="submission" date="2019-10" db="EMBL/GenBank/DDBJ databases">
        <title>Whole genome shotgun sequence of Acrocarpospora macrocephala NBRC 16266.</title>
        <authorList>
            <person name="Ichikawa N."/>
            <person name="Kimura A."/>
            <person name="Kitahashi Y."/>
            <person name="Komaki H."/>
            <person name="Oguchi A."/>
        </authorList>
    </citation>
    <scope>NUCLEOTIDE SEQUENCE [LARGE SCALE GENOMIC DNA]</scope>
    <source>
        <strain evidence="4 5">NBRC 16266</strain>
    </source>
</reference>
<dbReference type="EMBL" id="BLAE01000083">
    <property type="protein sequence ID" value="GES15773.1"/>
    <property type="molecule type" value="Genomic_DNA"/>
</dbReference>
<comment type="caution">
    <text evidence="4">The sequence shown here is derived from an EMBL/GenBank/DDBJ whole genome shotgun (WGS) entry which is preliminary data.</text>
</comment>
<dbReference type="InterPro" id="IPR050109">
    <property type="entry name" value="HTH-type_TetR-like_transc_reg"/>
</dbReference>
<dbReference type="PROSITE" id="PS50977">
    <property type="entry name" value="HTH_TETR_2"/>
    <property type="match status" value="1"/>
</dbReference>
<feature type="domain" description="HTH tetR-type" evidence="3">
    <location>
        <begin position="19"/>
        <end position="79"/>
    </location>
</feature>
<dbReference type="AlphaFoldDB" id="A0A5M3XAB1"/>
<evidence type="ECO:0000259" key="3">
    <source>
        <dbReference type="PROSITE" id="PS50977"/>
    </source>
</evidence>
<dbReference type="InterPro" id="IPR023772">
    <property type="entry name" value="DNA-bd_HTH_TetR-type_CS"/>
</dbReference>
<evidence type="ECO:0000256" key="2">
    <source>
        <dbReference type="PROSITE-ProRule" id="PRU00335"/>
    </source>
</evidence>
<accession>A0A5M3XAB1</accession>